<dbReference type="GO" id="GO:0006364">
    <property type="term" value="P:rRNA processing"/>
    <property type="evidence" value="ECO:0007669"/>
    <property type="project" value="UniProtKB-KW"/>
</dbReference>
<feature type="region of interest" description="Disordered" evidence="11">
    <location>
        <begin position="425"/>
        <end position="484"/>
    </location>
</feature>
<dbReference type="InterPro" id="IPR001247">
    <property type="entry name" value="ExoRNase_PH_dom1"/>
</dbReference>
<dbReference type="InterPro" id="IPR004088">
    <property type="entry name" value="KH_dom_type_1"/>
</dbReference>
<dbReference type="Gene3D" id="3.30.230.70">
    <property type="entry name" value="GHMP Kinase, N-terminal domain"/>
    <property type="match status" value="2"/>
</dbReference>
<evidence type="ECO:0000256" key="10">
    <source>
        <dbReference type="PROSITE-ProRule" id="PRU00117"/>
    </source>
</evidence>
<dbReference type="InterPro" id="IPR020568">
    <property type="entry name" value="Ribosomal_Su5_D2-typ_SF"/>
</dbReference>
<comment type="caution">
    <text evidence="13">The sequence shown here is derived from an EMBL/GenBank/DDBJ whole genome shotgun (WGS) entry which is preliminary data.</text>
</comment>
<dbReference type="Pfam" id="PF03725">
    <property type="entry name" value="RNase_PH_C"/>
    <property type="match status" value="1"/>
</dbReference>
<dbReference type="InterPro" id="IPR027408">
    <property type="entry name" value="PNPase/RNase_PH_dom_sf"/>
</dbReference>
<feature type="compositionally biased region" description="Polar residues" evidence="11">
    <location>
        <begin position="943"/>
        <end position="956"/>
    </location>
</feature>
<evidence type="ECO:0000256" key="1">
    <source>
        <dbReference type="ARBA" id="ARBA00007404"/>
    </source>
</evidence>
<dbReference type="EC" id="2.7.7.8" evidence="2"/>
<feature type="compositionally biased region" description="Basic residues" evidence="11">
    <location>
        <begin position="862"/>
        <end position="875"/>
    </location>
</feature>
<accession>A0A388LC68</accession>
<dbReference type="CDD" id="cd02393">
    <property type="entry name" value="KH-I_PNPase"/>
    <property type="match status" value="1"/>
</dbReference>
<dbReference type="GO" id="GO:0000958">
    <property type="term" value="P:mitochondrial mRNA catabolic process"/>
    <property type="evidence" value="ECO:0007669"/>
    <property type="project" value="TreeGrafter"/>
</dbReference>
<dbReference type="SUPFAM" id="SSF55666">
    <property type="entry name" value="Ribonuclease PH domain 2-like"/>
    <property type="match status" value="2"/>
</dbReference>
<comment type="similarity">
    <text evidence="1">Belongs to the polyribonucleotide nucleotidyltransferase family.</text>
</comment>
<proteinExistence type="inferred from homology"/>
<dbReference type="FunFam" id="3.30.1370.10:FF:000001">
    <property type="entry name" value="Polyribonucleotide nucleotidyltransferase"/>
    <property type="match status" value="1"/>
</dbReference>
<dbReference type="SMART" id="SM00322">
    <property type="entry name" value="KH"/>
    <property type="match status" value="1"/>
</dbReference>
<dbReference type="Pfam" id="PF00013">
    <property type="entry name" value="KH_1"/>
    <property type="match status" value="1"/>
</dbReference>
<dbReference type="CDD" id="cd11364">
    <property type="entry name" value="RNase_PH_PNPase_2"/>
    <property type="match status" value="1"/>
</dbReference>
<keyword evidence="3" id="KW-0963">Cytoplasm</keyword>
<dbReference type="InterPro" id="IPR004087">
    <property type="entry name" value="KH_dom"/>
</dbReference>
<dbReference type="PROSITE" id="PS50084">
    <property type="entry name" value="KH_TYPE_1"/>
    <property type="match status" value="1"/>
</dbReference>
<dbReference type="SUPFAM" id="SSF54791">
    <property type="entry name" value="Eukaryotic type KH-domain (KH-domain type I)"/>
    <property type="match status" value="1"/>
</dbReference>
<dbReference type="Proteomes" id="UP000265515">
    <property type="component" value="Unassembled WGS sequence"/>
</dbReference>
<dbReference type="Pfam" id="PF01138">
    <property type="entry name" value="RNase_PH"/>
    <property type="match status" value="2"/>
</dbReference>
<dbReference type="PANTHER" id="PTHR11252:SF0">
    <property type="entry name" value="POLYRIBONUCLEOTIDE NUCLEOTIDYLTRANSFERASE 1, MITOCHONDRIAL"/>
    <property type="match status" value="1"/>
</dbReference>
<dbReference type="Gramene" id="GBG79898">
    <property type="protein sequence ID" value="GBG79898"/>
    <property type="gene ID" value="CBR_g30163"/>
</dbReference>
<dbReference type="SUPFAM" id="SSF54211">
    <property type="entry name" value="Ribosomal protein S5 domain 2-like"/>
    <property type="match status" value="2"/>
</dbReference>
<keyword evidence="4" id="KW-0698">rRNA processing</keyword>
<dbReference type="GO" id="GO:0005829">
    <property type="term" value="C:cytosol"/>
    <property type="evidence" value="ECO:0007669"/>
    <property type="project" value="TreeGrafter"/>
</dbReference>
<dbReference type="GO" id="GO:0005739">
    <property type="term" value="C:mitochondrion"/>
    <property type="evidence" value="ECO:0007669"/>
    <property type="project" value="TreeGrafter"/>
</dbReference>
<feature type="compositionally biased region" description="Basic residues" evidence="11">
    <location>
        <begin position="824"/>
        <end position="837"/>
    </location>
</feature>
<feature type="compositionally biased region" description="Basic residues" evidence="11">
    <location>
        <begin position="959"/>
        <end position="973"/>
    </location>
</feature>
<feature type="compositionally biased region" description="Basic and acidic residues" evidence="11">
    <location>
        <begin position="468"/>
        <end position="479"/>
    </location>
</feature>
<protein>
    <recommendedName>
        <fullName evidence="2">polyribonucleotide nucleotidyltransferase</fullName>
        <ecNumber evidence="2">2.7.7.8</ecNumber>
    </recommendedName>
    <alternativeName>
        <fullName evidence="9">Polynucleotide phosphorylase 1</fullName>
    </alternativeName>
</protein>
<evidence type="ECO:0000256" key="2">
    <source>
        <dbReference type="ARBA" id="ARBA00012416"/>
    </source>
</evidence>
<dbReference type="InterPro" id="IPR036345">
    <property type="entry name" value="ExoRNase_PH_dom2_sf"/>
</dbReference>
<evidence type="ECO:0000256" key="6">
    <source>
        <dbReference type="ARBA" id="ARBA00022694"/>
    </source>
</evidence>
<evidence type="ECO:0000256" key="3">
    <source>
        <dbReference type="ARBA" id="ARBA00022490"/>
    </source>
</evidence>
<dbReference type="GO" id="GO:0000175">
    <property type="term" value="F:3'-5'-RNA exonuclease activity"/>
    <property type="evidence" value="ECO:0007669"/>
    <property type="project" value="TreeGrafter"/>
</dbReference>
<dbReference type="InterPro" id="IPR036612">
    <property type="entry name" value="KH_dom_type_1_sf"/>
</dbReference>
<keyword evidence="5" id="KW-0808">Transferase</keyword>
<feature type="compositionally biased region" description="Basic and acidic residues" evidence="11">
    <location>
        <begin position="878"/>
        <end position="888"/>
    </location>
</feature>
<evidence type="ECO:0000256" key="9">
    <source>
        <dbReference type="ARBA" id="ARBA00031451"/>
    </source>
</evidence>
<evidence type="ECO:0000256" key="11">
    <source>
        <dbReference type="SAM" id="MobiDB-lite"/>
    </source>
</evidence>
<keyword evidence="14" id="KW-1185">Reference proteome</keyword>
<evidence type="ECO:0000256" key="5">
    <source>
        <dbReference type="ARBA" id="ARBA00022679"/>
    </source>
</evidence>
<feature type="compositionally biased region" description="Polar residues" evidence="11">
    <location>
        <begin position="889"/>
        <end position="913"/>
    </location>
</feature>
<evidence type="ECO:0000259" key="12">
    <source>
        <dbReference type="SMART" id="SM00322"/>
    </source>
</evidence>
<evidence type="ECO:0000313" key="13">
    <source>
        <dbReference type="EMBL" id="GBG79898.1"/>
    </source>
</evidence>
<dbReference type="GO" id="GO:0009570">
    <property type="term" value="C:chloroplast stroma"/>
    <property type="evidence" value="ECO:0007669"/>
    <property type="project" value="TreeGrafter"/>
</dbReference>
<feature type="domain" description="K Homology" evidence="12">
    <location>
        <begin position="1276"/>
        <end position="1342"/>
    </location>
</feature>
<name>A0A388LC68_CHABU</name>
<evidence type="ECO:0000256" key="7">
    <source>
        <dbReference type="ARBA" id="ARBA00022695"/>
    </source>
</evidence>
<dbReference type="FunFam" id="3.30.230.70:FF:000001">
    <property type="entry name" value="Polyribonucleotide nucleotidyltransferase"/>
    <property type="match status" value="1"/>
</dbReference>
<dbReference type="GO" id="GO:0008033">
    <property type="term" value="P:tRNA processing"/>
    <property type="evidence" value="ECO:0007669"/>
    <property type="project" value="UniProtKB-KW"/>
</dbReference>
<evidence type="ECO:0000256" key="8">
    <source>
        <dbReference type="ARBA" id="ARBA00022884"/>
    </source>
</evidence>
<feature type="compositionally biased region" description="Basic residues" evidence="11">
    <location>
        <begin position="794"/>
        <end position="805"/>
    </location>
</feature>
<dbReference type="InterPro" id="IPR015847">
    <property type="entry name" value="ExoRNase_PH_dom2"/>
</dbReference>
<feature type="compositionally biased region" description="Basic and acidic residues" evidence="11">
    <location>
        <begin position="806"/>
        <end position="816"/>
    </location>
</feature>
<gene>
    <name evidence="13" type="ORF">CBR_g30163</name>
</gene>
<dbReference type="Gene3D" id="3.30.1370.10">
    <property type="entry name" value="K Homology domain, type 1"/>
    <property type="match status" value="1"/>
</dbReference>
<dbReference type="STRING" id="69332.A0A388LC68"/>
<evidence type="ECO:0000256" key="4">
    <source>
        <dbReference type="ARBA" id="ARBA00022552"/>
    </source>
</evidence>
<dbReference type="InterPro" id="IPR015848">
    <property type="entry name" value="PNPase_PH_RNA-bd_bac/org-type"/>
</dbReference>
<reference evidence="13 14" key="1">
    <citation type="journal article" date="2018" name="Cell">
        <title>The Chara Genome: Secondary Complexity and Implications for Plant Terrestrialization.</title>
        <authorList>
            <person name="Nishiyama T."/>
            <person name="Sakayama H."/>
            <person name="Vries J.D."/>
            <person name="Buschmann H."/>
            <person name="Saint-Marcoux D."/>
            <person name="Ullrich K.K."/>
            <person name="Haas F.B."/>
            <person name="Vanderstraeten L."/>
            <person name="Becker D."/>
            <person name="Lang D."/>
            <person name="Vosolsobe S."/>
            <person name="Rombauts S."/>
            <person name="Wilhelmsson P.K.I."/>
            <person name="Janitza P."/>
            <person name="Kern R."/>
            <person name="Heyl A."/>
            <person name="Rumpler F."/>
            <person name="Villalobos L.I.A.C."/>
            <person name="Clay J.M."/>
            <person name="Skokan R."/>
            <person name="Toyoda A."/>
            <person name="Suzuki Y."/>
            <person name="Kagoshima H."/>
            <person name="Schijlen E."/>
            <person name="Tajeshwar N."/>
            <person name="Catarino B."/>
            <person name="Hetherington A.J."/>
            <person name="Saltykova A."/>
            <person name="Bonnot C."/>
            <person name="Breuninger H."/>
            <person name="Symeonidi A."/>
            <person name="Radhakrishnan G.V."/>
            <person name="Van Nieuwerburgh F."/>
            <person name="Deforce D."/>
            <person name="Chang C."/>
            <person name="Karol K.G."/>
            <person name="Hedrich R."/>
            <person name="Ulvskov P."/>
            <person name="Glockner G."/>
            <person name="Delwiche C.F."/>
            <person name="Petrasek J."/>
            <person name="Van de Peer Y."/>
            <person name="Friml J."/>
            <person name="Beilby M."/>
            <person name="Dolan L."/>
            <person name="Kohara Y."/>
            <person name="Sugano S."/>
            <person name="Fujiyama A."/>
            <person name="Delaux P.-M."/>
            <person name="Quint M."/>
            <person name="TheiBen G."/>
            <person name="Hagemann M."/>
            <person name="Harholt J."/>
            <person name="Dunand C."/>
            <person name="Zachgo S."/>
            <person name="Langdale J."/>
            <person name="Maumus F."/>
            <person name="Straeten D.V.D."/>
            <person name="Gould S.B."/>
            <person name="Rensing S.A."/>
        </authorList>
    </citation>
    <scope>NUCLEOTIDE SEQUENCE [LARGE SCALE GENOMIC DNA]</scope>
    <source>
        <strain evidence="13 14">S276</strain>
    </source>
</reference>
<keyword evidence="8 10" id="KW-0694">RNA-binding</keyword>
<feature type="region of interest" description="Disordered" evidence="11">
    <location>
        <begin position="781"/>
        <end position="1004"/>
    </location>
</feature>
<dbReference type="GO" id="GO:0000965">
    <property type="term" value="P:mitochondrial RNA 3'-end processing"/>
    <property type="evidence" value="ECO:0007669"/>
    <property type="project" value="TreeGrafter"/>
</dbReference>
<feature type="compositionally biased region" description="Low complexity" evidence="11">
    <location>
        <begin position="974"/>
        <end position="983"/>
    </location>
</feature>
<evidence type="ECO:0000313" key="14">
    <source>
        <dbReference type="Proteomes" id="UP000265515"/>
    </source>
</evidence>
<feature type="compositionally biased region" description="Basic and acidic residues" evidence="11">
    <location>
        <begin position="845"/>
        <end position="861"/>
    </location>
</feature>
<dbReference type="GO" id="GO:0003723">
    <property type="term" value="F:RNA binding"/>
    <property type="evidence" value="ECO:0007669"/>
    <property type="project" value="UniProtKB-UniRule"/>
</dbReference>
<keyword evidence="7" id="KW-0548">Nucleotidyltransferase</keyword>
<keyword evidence="6" id="KW-0819">tRNA processing</keyword>
<dbReference type="InterPro" id="IPR012162">
    <property type="entry name" value="PNPase"/>
</dbReference>
<dbReference type="GO" id="GO:0004654">
    <property type="term" value="F:polyribonucleotide nucleotidyltransferase activity"/>
    <property type="evidence" value="ECO:0007669"/>
    <property type="project" value="UniProtKB-EC"/>
</dbReference>
<dbReference type="OrthoDB" id="437922at2759"/>
<dbReference type="Pfam" id="PF03726">
    <property type="entry name" value="PNPase"/>
    <property type="match status" value="1"/>
</dbReference>
<organism evidence="13 14">
    <name type="scientific">Chara braunii</name>
    <name type="common">Braun's stonewort</name>
    <dbReference type="NCBI Taxonomy" id="69332"/>
    <lineage>
        <taxon>Eukaryota</taxon>
        <taxon>Viridiplantae</taxon>
        <taxon>Streptophyta</taxon>
        <taxon>Charophyceae</taxon>
        <taxon>Charales</taxon>
        <taxon>Characeae</taxon>
        <taxon>Chara</taxon>
    </lineage>
</organism>
<feature type="region of interest" description="Disordered" evidence="11">
    <location>
        <begin position="140"/>
        <end position="174"/>
    </location>
</feature>
<sequence>MTRTGVSTDQLKLQLHSQYAPPVDRLAKGSSLSGLSKTRDKLIQTPNHPAATRAAGCRATLVQRLSGSSGSYAAWGTCKMSRSSRPILWNQSRLGIAVGTDGTDGTVTVLCRLWRCFQDSMAMGCTLRLRSVERSLEKAHCRQPGGGQRLTSPHHLSFGRSQQRPGCRGLKQGSQSGFMRWEETHKAVAMTPFSTSSSTPTTAAAAEGLRGLGGGGGVTGVEITSRLVGVTCVQPRRSVCWVLGSIRNGTVHVKGSTTLTTREGVAFKAGSVLGPEQNPAVDGTLQLDGSPLCSPGNRKVASSVPSFQASCEALINPSRQGPHGVNQGYNPGKHIDRHMVDPRESVWVEKVFDHASLGRTKEDLSIAAVREDSCCVGIDTGHAPERKKLRKGHRSWTAGGVGHEGRSSIHGCCVGIDTGHAPERKKLRKGHRSWTAGGVGHEGRSSIHGSIRQTLQKYGQGGSGLGGHGHDDSDGDGKGRGSKIPINRLSLKIDHDRSILVETGDIGRQASGAVTVREGETVLYATACVSKEPQKSSKAAPLNVSYQERFSAVGKTVAGLIKREGRVRDHEVLTSRLIDRSIRPLMPEGFSHETQILTWVLSYDGRHSPAPLAITAAGAALAISAIPISKPLAGVRVGMTADRSRLIVNPTADEMATSELDLVVAGTSNAVLMIEGYCNFLTDEEVLNAVETGYGAVSSICRQLQLWAEEVRTPKMMVTAPASRGSHEATGKDSPTTLEDLVMSVAGDELTQALFAKGPKKERNAAVKQVEEKFAQRIMSLLQGKERGGGGRKGGAKLRRQSRRSKGGERPDHPAELRQPFKQQRAKSRHRKQKVKKAGTFANSEHNHDRCNNSKEEENGGKRKHKRKKKRKRTSGYKGEKEGQHSEKTQSANGRLTSQQGLGSSPTSTSTKNEGVGWRGVEACGPKGPQSQLDMEAAGKGECNTSGDICQDSGSDTARRRRKRKRRGGRRRSPPQSSSSSSSRKSDCRTLEEESGVGSSSSSCSRQDVKKAFKTISSRILRSSIVNDGTRCDGRGPKDVRPISCRCSLLPRTHGSALFTRGETQALAVATLGGEDVVERVHTINGEERRRFYLQYFFPPSCVGEAGRVGPPGRREIGHGALAQRALDPIIPSYQDFPYAMRLESMITESNGSSSMASVCAGCLALLDAGVPIRKMVAGVAMGLILGPGKRKGSPDKPLILTDILGIEDALGDMDFKVAGDENGVTAFQMDIKVEGITIHVMRLALMQAREARCAVLEQMRNMCNPPPRKSLSRYAPHIGVMTIDPSKVAAVIGPGGKTVKRIIALCDVESIDVEGDGSVRIVSSTEAALQHAKEEIRRLVCL</sequence>
<dbReference type="PANTHER" id="PTHR11252">
    <property type="entry name" value="POLYRIBONUCLEOTIDE NUCLEOTIDYLTRANSFERASE"/>
    <property type="match status" value="1"/>
</dbReference>
<dbReference type="EMBL" id="BFEA01000331">
    <property type="protein sequence ID" value="GBG79898.1"/>
    <property type="molecule type" value="Genomic_DNA"/>
</dbReference>